<dbReference type="EMBL" id="SNZH01000007">
    <property type="protein sequence ID" value="TDR43243.1"/>
    <property type="molecule type" value="Genomic_DNA"/>
</dbReference>
<name>A0A4R6YWN4_9GAMM</name>
<evidence type="ECO:0000313" key="2">
    <source>
        <dbReference type="Proteomes" id="UP000295293"/>
    </source>
</evidence>
<dbReference type="AlphaFoldDB" id="A0A4R6YWN4"/>
<organism evidence="1 2">
    <name type="scientific">Tahibacter aquaticus</name>
    <dbReference type="NCBI Taxonomy" id="520092"/>
    <lineage>
        <taxon>Bacteria</taxon>
        <taxon>Pseudomonadati</taxon>
        <taxon>Pseudomonadota</taxon>
        <taxon>Gammaproteobacteria</taxon>
        <taxon>Lysobacterales</taxon>
        <taxon>Rhodanobacteraceae</taxon>
        <taxon>Tahibacter</taxon>
    </lineage>
</organism>
<protein>
    <submittedName>
        <fullName evidence="1">Uncharacterized protein</fullName>
    </submittedName>
</protein>
<gene>
    <name evidence="1" type="ORF">DFR29_107256</name>
</gene>
<accession>A0A4R6YWN4</accession>
<dbReference type="Proteomes" id="UP000295293">
    <property type="component" value="Unassembled WGS sequence"/>
</dbReference>
<sequence>MQQLIWRLVATKRAYQLQREFKEIDKLMNGLNNAARLQLATLTQKEFAAASKSEFPHLYGTPPEQRYTAWGSGTDIGLTRARSENLPVRIRGIALWLTVAYHETRGTSLPALDGVHRSLLRSLRFLRESMPASTSASWFTSEQAA</sequence>
<evidence type="ECO:0000313" key="1">
    <source>
        <dbReference type="EMBL" id="TDR43243.1"/>
    </source>
</evidence>
<reference evidence="1 2" key="1">
    <citation type="submission" date="2019-03" db="EMBL/GenBank/DDBJ databases">
        <title>Genomic Encyclopedia of Type Strains, Phase IV (KMG-IV): sequencing the most valuable type-strain genomes for metagenomic binning, comparative biology and taxonomic classification.</title>
        <authorList>
            <person name="Goeker M."/>
        </authorList>
    </citation>
    <scope>NUCLEOTIDE SEQUENCE [LARGE SCALE GENOMIC DNA]</scope>
    <source>
        <strain evidence="1 2">DSM 21667</strain>
    </source>
</reference>
<dbReference type="OrthoDB" id="5966395at2"/>
<proteinExistence type="predicted"/>
<comment type="caution">
    <text evidence="1">The sequence shown here is derived from an EMBL/GenBank/DDBJ whole genome shotgun (WGS) entry which is preliminary data.</text>
</comment>
<dbReference type="RefSeq" id="WP_133819148.1">
    <property type="nucleotide sequence ID" value="NZ_SNZH01000007.1"/>
</dbReference>
<keyword evidence="2" id="KW-1185">Reference proteome</keyword>